<proteinExistence type="inferred from homology"/>
<dbReference type="NCBIfam" id="TIGR01467">
    <property type="entry name" value="cobI_cbiL"/>
    <property type="match status" value="1"/>
</dbReference>
<dbReference type="InterPro" id="IPR014777">
    <property type="entry name" value="4pyrrole_Mease_sub1"/>
</dbReference>
<keyword evidence="5 9" id="KW-0808">Transferase</keyword>
<evidence type="ECO:0000256" key="7">
    <source>
        <dbReference type="PIRNR" id="PIRNR036427"/>
    </source>
</evidence>
<sequence length="233" mass="25536">MKPGKLYGVGIGPGDPRYLTLRAADVLRSVDVIFTVISQNASSSVSRSVVESLEPRGEIHLQIFSMSRDKAVRAAQVQANADAIITELKAGRDCAFATLGDAMTYSTFGYVLEIIREAIPGVELEIVPGITSFATLTAKAGTVLVENGEQLRVIPSFKSEMAETLDFPKGSTTILLKTYRSRKALVERLRREENVEILYGEHLAMEGQTLLTDLDAVADRPEEYLSLIMVKKQ</sequence>
<dbReference type="OrthoDB" id="9804789at2"/>
<dbReference type="InterPro" id="IPR012382">
    <property type="entry name" value="CobI/CbiL"/>
</dbReference>
<evidence type="ECO:0000313" key="9">
    <source>
        <dbReference type="EMBL" id="EFV46142.1"/>
    </source>
</evidence>
<dbReference type="InterPro" id="IPR006364">
    <property type="entry name" value="CobI/CbiL/CobIJ_dom"/>
</dbReference>
<dbReference type="PANTHER" id="PTHR43467">
    <property type="entry name" value="COBALT-PRECORRIN-2 C(20)-METHYLTRANSFERASE"/>
    <property type="match status" value="1"/>
</dbReference>
<reference evidence="9 10" key="1">
    <citation type="submission" date="2010-10" db="EMBL/GenBank/DDBJ databases">
        <authorList>
            <consortium name="The Broad Institute Genome Sequencing Platform"/>
            <person name="Ward D."/>
            <person name="Earl A."/>
            <person name="Feldgarden M."/>
            <person name="Young S.K."/>
            <person name="Gargeya S."/>
            <person name="Zeng Q."/>
            <person name="Alvarado L."/>
            <person name="Berlin A."/>
            <person name="Bochicchio J."/>
            <person name="Chapman S.B."/>
            <person name="Chen Z."/>
            <person name="Freedman E."/>
            <person name="Gellesch M."/>
            <person name="Goldberg J."/>
            <person name="Griggs A."/>
            <person name="Gujja S."/>
            <person name="Heilman E."/>
            <person name="Heiman D."/>
            <person name="Howarth C."/>
            <person name="Mehta T."/>
            <person name="Neiman D."/>
            <person name="Pearson M."/>
            <person name="Roberts A."/>
            <person name="Saif S."/>
            <person name="Shea T."/>
            <person name="Shenoy N."/>
            <person name="Sisk P."/>
            <person name="Stolte C."/>
            <person name="Sykes S."/>
            <person name="White J."/>
            <person name="Yandava C."/>
            <person name="Allen-Vercoe E."/>
            <person name="Sibley C."/>
            <person name="Ambrose C.E."/>
            <person name="Strauss J."/>
            <person name="Daigneault M."/>
            <person name="Haas B."/>
            <person name="Nusbaum C."/>
            <person name="Birren B."/>
        </authorList>
    </citation>
    <scope>NUCLEOTIDE SEQUENCE [LARGE SCALE GENOMIC DNA]</scope>
    <source>
        <strain evidence="9 10">3_1_6</strain>
    </source>
</reference>
<comment type="pathway">
    <text evidence="1">Cofactor biosynthesis; adenosylcobalamin biosynthesis.</text>
</comment>
<dbReference type="Gene3D" id="3.40.1010.10">
    <property type="entry name" value="Cobalt-precorrin-4 Transmethylase, Domain 1"/>
    <property type="match status" value="1"/>
</dbReference>
<dbReference type="SUPFAM" id="SSF53790">
    <property type="entry name" value="Tetrapyrrole methylase"/>
    <property type="match status" value="1"/>
</dbReference>
<dbReference type="EMBL" id="ADCP02000002">
    <property type="protein sequence ID" value="EFV46142.1"/>
    <property type="molecule type" value="Genomic_DNA"/>
</dbReference>
<dbReference type="Proteomes" id="UP000006034">
    <property type="component" value="Unassembled WGS sequence"/>
</dbReference>
<dbReference type="InterPro" id="IPR000878">
    <property type="entry name" value="4pyrrol_Mease"/>
</dbReference>
<protein>
    <submittedName>
        <fullName evidence="9">Precorrin-2 C20-methyltransferase</fullName>
    </submittedName>
</protein>
<reference evidence="9 10" key="2">
    <citation type="submission" date="2013-04" db="EMBL/GenBank/DDBJ databases">
        <title>The Genome Sequence of Bilophila wadsworthia 3_1_6.</title>
        <authorList>
            <consortium name="The Broad Institute Genomics Platform"/>
            <person name="Earl A."/>
            <person name="Ward D."/>
            <person name="Feldgarden M."/>
            <person name="Gevers D."/>
            <person name="Sibley C."/>
            <person name="Strauss J."/>
            <person name="Allen-Vercoe E."/>
            <person name="Walker B."/>
            <person name="Young S."/>
            <person name="Zeng Q."/>
            <person name="Gargeya S."/>
            <person name="Fitzgerald M."/>
            <person name="Haas B."/>
            <person name="Abouelleil A."/>
            <person name="Allen A.W."/>
            <person name="Alvarado L."/>
            <person name="Arachchi H.M."/>
            <person name="Berlin A.M."/>
            <person name="Chapman S.B."/>
            <person name="Gainer-Dewar J."/>
            <person name="Goldberg J."/>
            <person name="Griggs A."/>
            <person name="Gujja S."/>
            <person name="Hansen M."/>
            <person name="Howarth C."/>
            <person name="Imamovic A."/>
            <person name="Ireland A."/>
            <person name="Larimer J."/>
            <person name="McCowan C."/>
            <person name="Murphy C."/>
            <person name="Pearson M."/>
            <person name="Poon T.W."/>
            <person name="Priest M."/>
            <person name="Roberts A."/>
            <person name="Saif S."/>
            <person name="Shea T."/>
            <person name="Sisk P."/>
            <person name="Sykes S."/>
            <person name="Wortman J."/>
            <person name="Nusbaum C."/>
            <person name="Birren B."/>
        </authorList>
    </citation>
    <scope>NUCLEOTIDE SEQUENCE [LARGE SCALE GENOMIC DNA]</scope>
    <source>
        <strain evidence="9 10">3_1_6</strain>
    </source>
</reference>
<dbReference type="AlphaFoldDB" id="E5Y1H0"/>
<dbReference type="Pfam" id="PF00590">
    <property type="entry name" value="TP_methylase"/>
    <property type="match status" value="1"/>
</dbReference>
<keyword evidence="6" id="KW-0949">S-adenosyl-L-methionine</keyword>
<dbReference type="RefSeq" id="WP_005023871.1">
    <property type="nucleotide sequence ID" value="NZ_KE150239.1"/>
</dbReference>
<evidence type="ECO:0000256" key="6">
    <source>
        <dbReference type="ARBA" id="ARBA00022691"/>
    </source>
</evidence>
<organism evidence="9 10">
    <name type="scientific">Bilophila wadsworthia (strain 3_1_6)</name>
    <dbReference type="NCBI Taxonomy" id="563192"/>
    <lineage>
        <taxon>Bacteria</taxon>
        <taxon>Pseudomonadati</taxon>
        <taxon>Thermodesulfobacteriota</taxon>
        <taxon>Desulfovibrionia</taxon>
        <taxon>Desulfovibrionales</taxon>
        <taxon>Desulfovibrionaceae</taxon>
        <taxon>Bilophila</taxon>
    </lineage>
</organism>
<gene>
    <name evidence="9" type="ORF">HMPREF0179_00029</name>
</gene>
<dbReference type="GO" id="GO:0032259">
    <property type="term" value="P:methylation"/>
    <property type="evidence" value="ECO:0007669"/>
    <property type="project" value="UniProtKB-KW"/>
</dbReference>
<evidence type="ECO:0000256" key="3">
    <source>
        <dbReference type="ARBA" id="ARBA00022573"/>
    </source>
</evidence>
<evidence type="ECO:0000256" key="1">
    <source>
        <dbReference type="ARBA" id="ARBA00004953"/>
    </source>
</evidence>
<keyword evidence="10" id="KW-1185">Reference proteome</keyword>
<evidence type="ECO:0000256" key="5">
    <source>
        <dbReference type="ARBA" id="ARBA00022679"/>
    </source>
</evidence>
<dbReference type="STRING" id="563192.HMPREF0179_00029"/>
<dbReference type="CDD" id="cd11645">
    <property type="entry name" value="Precorrin_2_C20_MT"/>
    <property type="match status" value="1"/>
</dbReference>
<evidence type="ECO:0000259" key="8">
    <source>
        <dbReference type="Pfam" id="PF00590"/>
    </source>
</evidence>
<dbReference type="InterPro" id="IPR035996">
    <property type="entry name" value="4pyrrol_Methylase_sf"/>
</dbReference>
<keyword evidence="4 9" id="KW-0489">Methyltransferase</keyword>
<dbReference type="PIRSF" id="PIRSF036427">
    <property type="entry name" value="Precrrn-2_mtase"/>
    <property type="match status" value="1"/>
</dbReference>
<evidence type="ECO:0000256" key="2">
    <source>
        <dbReference type="ARBA" id="ARBA00005879"/>
    </source>
</evidence>
<dbReference type="GeneID" id="78087168"/>
<dbReference type="eggNOG" id="COG2243">
    <property type="taxonomic scope" value="Bacteria"/>
</dbReference>
<dbReference type="InterPro" id="IPR014776">
    <property type="entry name" value="4pyrrole_Mease_sub2"/>
</dbReference>
<comment type="caution">
    <text evidence="9">The sequence shown here is derived from an EMBL/GenBank/DDBJ whole genome shotgun (WGS) entry which is preliminary data.</text>
</comment>
<dbReference type="GO" id="GO:0030788">
    <property type="term" value="F:precorrin-2 C20-methyltransferase activity"/>
    <property type="evidence" value="ECO:0007669"/>
    <property type="project" value="InterPro"/>
</dbReference>
<accession>E5Y1H0</accession>
<dbReference type="GO" id="GO:0009236">
    <property type="term" value="P:cobalamin biosynthetic process"/>
    <property type="evidence" value="ECO:0007669"/>
    <property type="project" value="UniProtKB-UniRule"/>
</dbReference>
<evidence type="ECO:0000256" key="4">
    <source>
        <dbReference type="ARBA" id="ARBA00022603"/>
    </source>
</evidence>
<keyword evidence="3" id="KW-0169">Cobalamin biosynthesis</keyword>
<feature type="domain" description="Tetrapyrrole methylase" evidence="8">
    <location>
        <begin position="5"/>
        <end position="213"/>
    </location>
</feature>
<dbReference type="UniPathway" id="UPA00148"/>
<evidence type="ECO:0000313" key="10">
    <source>
        <dbReference type="Proteomes" id="UP000006034"/>
    </source>
</evidence>
<comment type="similarity">
    <text evidence="2 7">Belongs to the precorrin methyltransferase family.</text>
</comment>
<name>E5Y1H0_BILW3</name>
<dbReference type="HOGENOM" id="CLU_076014_2_1_7"/>
<dbReference type="PANTHER" id="PTHR43467:SF2">
    <property type="entry name" value="COBALT-PRECORRIN-2 C(20)-METHYLTRANSFERASE"/>
    <property type="match status" value="1"/>
</dbReference>
<dbReference type="Gene3D" id="3.30.950.10">
    <property type="entry name" value="Methyltransferase, Cobalt-precorrin-4 Transmethylase, Domain 2"/>
    <property type="match status" value="1"/>
</dbReference>